<protein>
    <submittedName>
        <fullName evidence="1">Uncharacterized protein</fullName>
    </submittedName>
</protein>
<organism evidence="1 2">
    <name type="scientific">Paracidovorax valerianellae</name>
    <dbReference type="NCBI Taxonomy" id="187868"/>
    <lineage>
        <taxon>Bacteria</taxon>
        <taxon>Pseudomonadati</taxon>
        <taxon>Pseudomonadota</taxon>
        <taxon>Betaproteobacteria</taxon>
        <taxon>Burkholderiales</taxon>
        <taxon>Comamonadaceae</taxon>
        <taxon>Paracidovorax</taxon>
    </lineage>
</organism>
<name>A0A1G6LGR7_9BURK</name>
<dbReference type="STRING" id="187868.SAMN05192589_102163"/>
<proteinExistence type="predicted"/>
<dbReference type="OrthoDB" id="7063799at2"/>
<accession>A0A1G6LGR7</accession>
<gene>
    <name evidence="1" type="ORF">SAMN05192589_102163</name>
</gene>
<sequence>MNEPVNPVEKRLGSSKHGQADARAWVEEGDGLAATARSIRARWLLIKRKIKAGKIERLRHGQMVALTGNPRASVLLMGYAVEMYLKAGLAQWLTHCPEALFLTDIRQYSHDYKRLADDLGIDAQIAPRDLLQFLSKAVTLEARYPASPREGETPIDATNRRTSDLWSDARFKAICLLVKKLRIHVVQMNSDRRNPRYSTGFGLESGGYIVMRVGGHLPSRVTVRPPDGKAWTNKKLNAVLEAIPSIAVQQRWRQCSIYLHHAEKGSQRVKFKP</sequence>
<evidence type="ECO:0000313" key="1">
    <source>
        <dbReference type="EMBL" id="SDC42373.1"/>
    </source>
</evidence>
<dbReference type="RefSeq" id="WP_092740392.1">
    <property type="nucleotide sequence ID" value="NZ_FMZC01000002.1"/>
</dbReference>
<dbReference type="AlphaFoldDB" id="A0A1G6LGR7"/>
<reference evidence="1 2" key="1">
    <citation type="submission" date="2016-10" db="EMBL/GenBank/DDBJ databases">
        <authorList>
            <person name="de Groot N.N."/>
        </authorList>
    </citation>
    <scope>NUCLEOTIDE SEQUENCE [LARGE SCALE GENOMIC DNA]</scope>
    <source>
        <strain evidence="1 2">DSM 16619</strain>
    </source>
</reference>
<dbReference type="EMBL" id="FMZC01000002">
    <property type="protein sequence ID" value="SDC42373.1"/>
    <property type="molecule type" value="Genomic_DNA"/>
</dbReference>
<evidence type="ECO:0000313" key="2">
    <source>
        <dbReference type="Proteomes" id="UP000198781"/>
    </source>
</evidence>
<dbReference type="Proteomes" id="UP000198781">
    <property type="component" value="Unassembled WGS sequence"/>
</dbReference>
<keyword evidence="2" id="KW-1185">Reference proteome</keyword>